<dbReference type="RefSeq" id="WP_213753927.1">
    <property type="nucleotide sequence ID" value="NZ_JAHCQH010000012.1"/>
</dbReference>
<proteinExistence type="predicted"/>
<accession>A0ABS5R341</accession>
<evidence type="ECO:0000313" key="2">
    <source>
        <dbReference type="Proteomes" id="UP001166585"/>
    </source>
</evidence>
<evidence type="ECO:0000313" key="1">
    <source>
        <dbReference type="EMBL" id="MBS9476080.1"/>
    </source>
</evidence>
<reference evidence="1" key="1">
    <citation type="submission" date="2021-05" db="EMBL/GenBank/DDBJ databases">
        <authorList>
            <person name="Sun Q."/>
            <person name="Inoue M."/>
        </authorList>
    </citation>
    <scope>NUCLEOTIDE SEQUENCE</scope>
    <source>
        <strain evidence="1">VKM B-3255</strain>
    </source>
</reference>
<sequence length="173" mass="19479">MMQRLRSSAAHLLAVLAGHSMPVWLSLVLVMGGAVATYYIAPLINAQFEIQVARREFLVANLTQFSVDTKELIESVGELINENDQNKREKILQNVNISLTKLQFSSAQIARIIPKESGLIVAFQRHLLKLQESLSIQDRNKQNLEIKDSVKNIVPQSIIIYDLMLDRAGLSRL</sequence>
<gene>
    <name evidence="1" type="ORF">KIP89_03055</name>
</gene>
<comment type="caution">
    <text evidence="1">The sequence shown here is derived from an EMBL/GenBank/DDBJ whole genome shotgun (WGS) entry which is preliminary data.</text>
</comment>
<dbReference type="EMBL" id="JAHCQH010000012">
    <property type="protein sequence ID" value="MBS9476080.1"/>
    <property type="molecule type" value="Genomic_DNA"/>
</dbReference>
<name>A0ABS5R341_9HYPH</name>
<keyword evidence="2" id="KW-1185">Reference proteome</keyword>
<organism evidence="1 2">
    <name type="scientific">Ancylobacter radicis</name>
    <dbReference type="NCBI Taxonomy" id="2836179"/>
    <lineage>
        <taxon>Bacteria</taxon>
        <taxon>Pseudomonadati</taxon>
        <taxon>Pseudomonadota</taxon>
        <taxon>Alphaproteobacteria</taxon>
        <taxon>Hyphomicrobiales</taxon>
        <taxon>Xanthobacteraceae</taxon>
        <taxon>Ancylobacter</taxon>
    </lineage>
</organism>
<dbReference type="Proteomes" id="UP001166585">
    <property type="component" value="Unassembled WGS sequence"/>
</dbReference>
<protein>
    <submittedName>
        <fullName evidence="1">Uncharacterized protein</fullName>
    </submittedName>
</protein>